<dbReference type="STRING" id="888061.AXF15_10115"/>
<dbReference type="Pfam" id="PF18765">
    <property type="entry name" value="Polbeta"/>
    <property type="match status" value="1"/>
</dbReference>
<evidence type="ECO:0000313" key="3">
    <source>
        <dbReference type="Proteomes" id="UP000063964"/>
    </source>
</evidence>
<dbReference type="InterPro" id="IPR043519">
    <property type="entry name" value="NT_sf"/>
</dbReference>
<dbReference type="Gene3D" id="3.30.460.10">
    <property type="entry name" value="Beta Polymerase, domain 2"/>
    <property type="match status" value="1"/>
</dbReference>
<dbReference type="RefSeq" id="WP_066606882.1">
    <property type="nucleotide sequence ID" value="NZ_CP014230.1"/>
</dbReference>
<dbReference type="GO" id="GO:0016740">
    <property type="term" value="F:transferase activity"/>
    <property type="evidence" value="ECO:0007669"/>
    <property type="project" value="UniProtKB-KW"/>
</dbReference>
<dbReference type="OrthoDB" id="5363772at2"/>
<organism evidence="2 3">
    <name type="scientific">Desulfomicrobium orale DSM 12838</name>
    <dbReference type="NCBI Taxonomy" id="888061"/>
    <lineage>
        <taxon>Bacteria</taxon>
        <taxon>Pseudomonadati</taxon>
        <taxon>Thermodesulfobacteriota</taxon>
        <taxon>Desulfovibrionia</taxon>
        <taxon>Desulfovibrionales</taxon>
        <taxon>Desulfomicrobiaceae</taxon>
        <taxon>Desulfomicrobium</taxon>
    </lineage>
</organism>
<dbReference type="InterPro" id="IPR041633">
    <property type="entry name" value="Polbeta"/>
</dbReference>
<sequence>MKEMFGLSAAQRDVLREILNAEGKGVERVAVFGSRATGRQRPNSDLDLVLYGDIDEAVCARLWTLFQESSLPFSVDVKSYAAINHPPLRTHIDAVSRPLFVRSGTGFTTVDE</sequence>
<dbReference type="CDD" id="cd05403">
    <property type="entry name" value="NT_KNTase_like"/>
    <property type="match status" value="1"/>
</dbReference>
<keyword evidence="3" id="KW-1185">Reference proteome</keyword>
<dbReference type="KEGG" id="doa:AXF15_10115"/>
<accession>A0A0X8JRB6</accession>
<evidence type="ECO:0000259" key="1">
    <source>
        <dbReference type="Pfam" id="PF18765"/>
    </source>
</evidence>
<dbReference type="EMBL" id="CP014230">
    <property type="protein sequence ID" value="AMD93416.1"/>
    <property type="molecule type" value="Genomic_DNA"/>
</dbReference>
<proteinExistence type="predicted"/>
<reference evidence="3" key="1">
    <citation type="submission" date="2016-02" db="EMBL/GenBank/DDBJ databases">
        <authorList>
            <person name="Holder M.E."/>
            <person name="Ajami N.J."/>
            <person name="Petrosino J.F."/>
        </authorList>
    </citation>
    <scope>NUCLEOTIDE SEQUENCE [LARGE SCALE GENOMIC DNA]</scope>
    <source>
        <strain evidence="3">DSM 12838</strain>
    </source>
</reference>
<protein>
    <submittedName>
        <fullName evidence="2">Nucleotidyltransferase</fullName>
    </submittedName>
</protein>
<evidence type="ECO:0000313" key="2">
    <source>
        <dbReference type="EMBL" id="AMD93416.1"/>
    </source>
</evidence>
<name>A0A0X8JRB6_9BACT</name>
<gene>
    <name evidence="2" type="ORF">AXF15_10115</name>
</gene>
<keyword evidence="2" id="KW-0808">Transferase</keyword>
<dbReference type="SUPFAM" id="SSF81301">
    <property type="entry name" value="Nucleotidyltransferase"/>
    <property type="match status" value="1"/>
</dbReference>
<dbReference type="AlphaFoldDB" id="A0A0X8JRB6"/>
<dbReference type="Proteomes" id="UP000063964">
    <property type="component" value="Chromosome"/>
</dbReference>
<feature type="domain" description="Polymerase beta nucleotidyltransferase" evidence="1">
    <location>
        <begin position="17"/>
        <end position="102"/>
    </location>
</feature>